<dbReference type="Gene3D" id="3.40.50.720">
    <property type="entry name" value="NAD(P)-binding Rossmann-like Domain"/>
    <property type="match status" value="2"/>
</dbReference>
<feature type="domain" description="D-isomer specific 2-hydroxyacid dehydrogenase NAD-binding" evidence="3">
    <location>
        <begin position="103"/>
        <end position="275"/>
    </location>
</feature>
<dbReference type="FunFam" id="3.40.50.720:FF:000363">
    <property type="entry name" value="D-isomer specific 2-hydroxyacid dehydrogenase"/>
    <property type="match status" value="1"/>
</dbReference>
<dbReference type="EMBL" id="CP049889">
    <property type="protein sequence ID" value="QIK51103.1"/>
    <property type="molecule type" value="Genomic_DNA"/>
</dbReference>
<organism evidence="4 5">
    <name type="scientific">Jeotgalibaca porci</name>
    <dbReference type="NCBI Taxonomy" id="1868793"/>
    <lineage>
        <taxon>Bacteria</taxon>
        <taxon>Bacillati</taxon>
        <taxon>Bacillota</taxon>
        <taxon>Bacilli</taxon>
        <taxon>Lactobacillales</taxon>
        <taxon>Carnobacteriaceae</taxon>
        <taxon>Jeotgalibaca</taxon>
    </lineage>
</organism>
<evidence type="ECO:0000313" key="4">
    <source>
        <dbReference type="EMBL" id="QIK51103.1"/>
    </source>
</evidence>
<keyword evidence="5" id="KW-1185">Reference proteome</keyword>
<dbReference type="GO" id="GO:0016616">
    <property type="term" value="F:oxidoreductase activity, acting on the CH-OH group of donors, NAD or NADP as acceptor"/>
    <property type="evidence" value="ECO:0007669"/>
    <property type="project" value="InterPro"/>
</dbReference>
<dbReference type="InterPro" id="IPR006140">
    <property type="entry name" value="D-isomer_DH_NAD-bd"/>
</dbReference>
<sequence length="314" mass="35480">MPNILIMRPLKDKHLDEIRQSLPDYEVLLEPEEAKLAETEIIVHWTPDIQELWEASKLPNLKWVQAISAGINYLPLEELHQKGIILTNASGIHKYTITEYVIGALLYYLRDFGKLKRNQENQRWDVAVQTEQLHEKTLMIFGVGNIGRQLTVVAKAFGMRVIGVNTSGKKVEEVDETYSQAESTNHLKEADVVVSILPQTPQTIAFFDKERFAKMKPGTLFVNVGRGSSVVIDDLIEALNQDILAFAALDVFNNEPLEEDSPLWQHEKIMISPHNSGSIAHFREALFSVIGPNVASYAQNGKPTINVIDYEKSY</sequence>
<dbReference type="SUPFAM" id="SSF51735">
    <property type="entry name" value="NAD(P)-binding Rossmann-fold domains"/>
    <property type="match status" value="1"/>
</dbReference>
<dbReference type="RefSeq" id="WP_166062149.1">
    <property type="nucleotide sequence ID" value="NZ_CP049889.1"/>
</dbReference>
<dbReference type="GO" id="GO:0051287">
    <property type="term" value="F:NAD binding"/>
    <property type="evidence" value="ECO:0007669"/>
    <property type="project" value="InterPro"/>
</dbReference>
<dbReference type="KEGG" id="jpo:G7058_02930"/>
<dbReference type="Pfam" id="PF02826">
    <property type="entry name" value="2-Hacid_dh_C"/>
    <property type="match status" value="1"/>
</dbReference>
<name>A0A6G7WFT0_9LACT</name>
<protein>
    <submittedName>
        <fullName evidence="4">Hydroxyacid dehydrogenase</fullName>
    </submittedName>
</protein>
<keyword evidence="1" id="KW-0560">Oxidoreductase</keyword>
<evidence type="ECO:0000256" key="1">
    <source>
        <dbReference type="ARBA" id="ARBA00023002"/>
    </source>
</evidence>
<reference evidence="4 5" key="1">
    <citation type="journal article" date="2017" name="Int. J. Syst. Evol. Microbiol.">
        <title>Jeotgalibaca porci sp. nov. and Jeotgalibaca arthritidis sp. nov., isolated from pigs, and emended description of the genus Jeotgalibaca.</title>
        <authorList>
            <person name="Zamora L."/>
            <person name="Perez-Sancho M."/>
            <person name="Dominguez L."/>
            <person name="Fernandez-Garayzabal J.F."/>
            <person name="Vela A.I."/>
        </authorList>
    </citation>
    <scope>NUCLEOTIDE SEQUENCE [LARGE SCALE GENOMIC DNA]</scope>
    <source>
        <strain evidence="4 5">CCUG 69148</strain>
    </source>
</reference>
<dbReference type="InterPro" id="IPR036291">
    <property type="entry name" value="NAD(P)-bd_dom_sf"/>
</dbReference>
<dbReference type="Proteomes" id="UP000501830">
    <property type="component" value="Chromosome"/>
</dbReference>
<proteinExistence type="predicted"/>
<evidence type="ECO:0000256" key="2">
    <source>
        <dbReference type="ARBA" id="ARBA00023027"/>
    </source>
</evidence>
<keyword evidence="2" id="KW-0520">NAD</keyword>
<dbReference type="SUPFAM" id="SSF52283">
    <property type="entry name" value="Formate/glycerate dehydrogenase catalytic domain-like"/>
    <property type="match status" value="1"/>
</dbReference>
<dbReference type="PANTHER" id="PTHR43333">
    <property type="entry name" value="2-HACID_DH_C DOMAIN-CONTAINING PROTEIN"/>
    <property type="match status" value="1"/>
</dbReference>
<accession>A0A6G7WFT0</accession>
<evidence type="ECO:0000259" key="3">
    <source>
        <dbReference type="Pfam" id="PF02826"/>
    </source>
</evidence>
<dbReference type="AlphaFoldDB" id="A0A6G7WFT0"/>
<dbReference type="PANTHER" id="PTHR43333:SF1">
    <property type="entry name" value="D-ISOMER SPECIFIC 2-HYDROXYACID DEHYDROGENASE NAD-BINDING DOMAIN-CONTAINING PROTEIN"/>
    <property type="match status" value="1"/>
</dbReference>
<gene>
    <name evidence="4" type="ORF">G7058_02930</name>
</gene>
<dbReference type="GeneID" id="94552218"/>
<evidence type="ECO:0000313" key="5">
    <source>
        <dbReference type="Proteomes" id="UP000501830"/>
    </source>
</evidence>